<name>A0ABV9I534_9FLAO</name>
<reference evidence="2" key="1">
    <citation type="journal article" date="2019" name="Int. J. Syst. Evol. Microbiol.">
        <title>The Global Catalogue of Microorganisms (GCM) 10K type strain sequencing project: providing services to taxonomists for standard genome sequencing and annotation.</title>
        <authorList>
            <consortium name="The Broad Institute Genomics Platform"/>
            <consortium name="The Broad Institute Genome Sequencing Center for Infectious Disease"/>
            <person name="Wu L."/>
            <person name="Ma J."/>
        </authorList>
    </citation>
    <scope>NUCLEOTIDE SEQUENCE [LARGE SCALE GENOMIC DNA]</scope>
    <source>
        <strain evidence="2">YJ-61-S</strain>
    </source>
</reference>
<proteinExistence type="predicted"/>
<dbReference type="EMBL" id="JBHSFV010000023">
    <property type="protein sequence ID" value="MFC4636574.1"/>
    <property type="molecule type" value="Genomic_DNA"/>
</dbReference>
<keyword evidence="2" id="KW-1185">Reference proteome</keyword>
<comment type="caution">
    <text evidence="1">The sequence shown here is derived from an EMBL/GenBank/DDBJ whole genome shotgun (WGS) entry which is preliminary data.</text>
</comment>
<protein>
    <submittedName>
        <fullName evidence="1">Uncharacterized protein</fullName>
    </submittedName>
</protein>
<evidence type="ECO:0000313" key="2">
    <source>
        <dbReference type="Proteomes" id="UP001596043"/>
    </source>
</evidence>
<sequence>MADLQRAHSKIRITTTQTIKTQNPMKSKEEKKKKDISKVVDMDGIEVVPSKMLIYETVKEKNADDKIDLSVL</sequence>
<accession>A0ABV9I534</accession>
<organism evidence="1 2">
    <name type="scientific">Dokdonia ponticola</name>
    <dbReference type="NCBI Taxonomy" id="2041041"/>
    <lineage>
        <taxon>Bacteria</taxon>
        <taxon>Pseudomonadati</taxon>
        <taxon>Bacteroidota</taxon>
        <taxon>Flavobacteriia</taxon>
        <taxon>Flavobacteriales</taxon>
        <taxon>Flavobacteriaceae</taxon>
        <taxon>Dokdonia</taxon>
    </lineage>
</organism>
<dbReference type="RefSeq" id="WP_379982899.1">
    <property type="nucleotide sequence ID" value="NZ_JBHSFV010000023.1"/>
</dbReference>
<evidence type="ECO:0000313" key="1">
    <source>
        <dbReference type="EMBL" id="MFC4636574.1"/>
    </source>
</evidence>
<dbReference type="Proteomes" id="UP001596043">
    <property type="component" value="Unassembled WGS sequence"/>
</dbReference>
<gene>
    <name evidence="1" type="ORF">ACFO3O_21900</name>
</gene>